<name>A0AAN4Q1P8_PSESF</name>
<evidence type="ECO:0000313" key="2">
    <source>
        <dbReference type="Proteomes" id="UP000248291"/>
    </source>
</evidence>
<gene>
    <name evidence="1" type="ORF">KPSA3_01184</name>
</gene>
<evidence type="ECO:0000313" key="1">
    <source>
        <dbReference type="EMBL" id="GBH15261.1"/>
    </source>
</evidence>
<proteinExistence type="predicted"/>
<reference evidence="1 2" key="1">
    <citation type="submission" date="2018-04" db="EMBL/GenBank/DDBJ databases">
        <title>Draft genome sequence of Pseudomonas syringae pv. actinidiae biovar 3 strains isolated from kiwifruit in Kagawa prefecture.</title>
        <authorList>
            <person name="Tabuchi M."/>
            <person name="Saito M."/>
            <person name="Fujiwara S."/>
            <person name="Sasa N."/>
            <person name="Akimitsu K."/>
            <person name="Gomi K."/>
            <person name="Konishi-Sugita S."/>
            <person name="Hamano K."/>
            <person name="Kataoka I."/>
        </authorList>
    </citation>
    <scope>NUCLEOTIDE SEQUENCE [LARGE SCALE GENOMIC DNA]</scope>
    <source>
        <strain evidence="1 2">MAFF212211</strain>
    </source>
</reference>
<comment type="caution">
    <text evidence="1">The sequence shown here is derived from an EMBL/GenBank/DDBJ whole genome shotgun (WGS) entry which is preliminary data.</text>
</comment>
<organism evidence="1 2">
    <name type="scientific">Pseudomonas syringae pv. actinidiae</name>
    <dbReference type="NCBI Taxonomy" id="103796"/>
    <lineage>
        <taxon>Bacteria</taxon>
        <taxon>Pseudomonadati</taxon>
        <taxon>Pseudomonadota</taxon>
        <taxon>Gammaproteobacteria</taxon>
        <taxon>Pseudomonadales</taxon>
        <taxon>Pseudomonadaceae</taxon>
        <taxon>Pseudomonas</taxon>
        <taxon>Pseudomonas syringae</taxon>
    </lineage>
</organism>
<sequence>MRFQTLYRFRCSFCSNWAIDCSSIPAAPRLAFTRWKASQTVSLEMLYDFAALMPLFPAEAG</sequence>
<dbReference type="EMBL" id="BGKA01000040">
    <property type="protein sequence ID" value="GBH15261.1"/>
    <property type="molecule type" value="Genomic_DNA"/>
</dbReference>
<dbReference type="AlphaFoldDB" id="A0AAN4Q1P8"/>
<accession>A0AAN4Q1P8</accession>
<protein>
    <submittedName>
        <fullName evidence="1">Uncharacterized protein</fullName>
    </submittedName>
</protein>
<dbReference type="Proteomes" id="UP000248291">
    <property type="component" value="Unassembled WGS sequence"/>
</dbReference>